<dbReference type="Proteomes" id="UP000675781">
    <property type="component" value="Unassembled WGS sequence"/>
</dbReference>
<dbReference type="SUPFAM" id="SSF161111">
    <property type="entry name" value="Cation efflux protein transmembrane domain-like"/>
    <property type="match status" value="1"/>
</dbReference>
<evidence type="ECO:0000256" key="9">
    <source>
        <dbReference type="SAM" id="Phobius"/>
    </source>
</evidence>
<keyword evidence="4 9" id="KW-0812">Transmembrane</keyword>
<dbReference type="PANTHER" id="PTHR11562">
    <property type="entry name" value="CATION EFFLUX PROTEIN/ ZINC TRANSPORTER"/>
    <property type="match status" value="1"/>
</dbReference>
<evidence type="ECO:0000256" key="3">
    <source>
        <dbReference type="ARBA" id="ARBA00022448"/>
    </source>
</evidence>
<dbReference type="SUPFAM" id="SSF160240">
    <property type="entry name" value="Cation efflux protein cytoplasmic domain-like"/>
    <property type="match status" value="1"/>
</dbReference>
<feature type="compositionally biased region" description="Basic and acidic residues" evidence="8">
    <location>
        <begin position="1"/>
        <end position="12"/>
    </location>
</feature>
<dbReference type="RefSeq" id="WP_212528649.1">
    <property type="nucleotide sequence ID" value="NZ_JAGSOG010000049.1"/>
</dbReference>
<organism evidence="12 13">
    <name type="scientific">Actinospica durhamensis</name>
    <dbReference type="NCBI Taxonomy" id="1508375"/>
    <lineage>
        <taxon>Bacteria</taxon>
        <taxon>Bacillati</taxon>
        <taxon>Actinomycetota</taxon>
        <taxon>Actinomycetes</taxon>
        <taxon>Catenulisporales</taxon>
        <taxon>Actinospicaceae</taxon>
        <taxon>Actinospica</taxon>
    </lineage>
</organism>
<feature type="transmembrane region" description="Helical" evidence="9">
    <location>
        <begin position="141"/>
        <end position="161"/>
    </location>
</feature>
<evidence type="ECO:0000313" key="13">
    <source>
        <dbReference type="Proteomes" id="UP000675781"/>
    </source>
</evidence>
<sequence>MADGHDDHDGHHGHGRAGHGHGGGHDHGAAVTAQTDRRYLLWALGLILGYMAVEVAVGITASSLALISDAGHMLTDAFSLVLAIVAMRLAARPAYGRWTFGFKRAEILSAQANGITLLVLVGIFVYEAITRLINPPAVDGAQVLVVAIAGIAVNAAAALLISRANRDSLNVEGAFQHILNDAWAFIATALSGLVVLLTGFDRADALASLVVAGLMARAGYGLVRESWKIFLEAAPEGVDPAAVAGGMRGLDGVVQVHDLHVWTITSGFPALSAHVLVSPGHDCHSVRLELEALVRKEYGIEHTTLQVDHTASDILTIGRGALDTGGRPEGHCT</sequence>
<comment type="subcellular location">
    <subcellularLocation>
        <location evidence="1">Membrane</location>
        <topology evidence="1">Multi-pass membrane protein</topology>
    </subcellularLocation>
</comment>
<feature type="transmembrane region" description="Helical" evidence="9">
    <location>
        <begin position="39"/>
        <end position="67"/>
    </location>
</feature>
<gene>
    <name evidence="12" type="ORF">KDL01_12700</name>
</gene>
<dbReference type="Pfam" id="PF01545">
    <property type="entry name" value="Cation_efflux"/>
    <property type="match status" value="1"/>
</dbReference>
<keyword evidence="3" id="KW-0813">Transport</keyword>
<dbReference type="EMBL" id="JAGSOG010000049">
    <property type="protein sequence ID" value="MBR7834128.1"/>
    <property type="molecule type" value="Genomic_DNA"/>
</dbReference>
<feature type="region of interest" description="Disordered" evidence="8">
    <location>
        <begin position="1"/>
        <end position="28"/>
    </location>
</feature>
<dbReference type="InterPro" id="IPR050681">
    <property type="entry name" value="CDF/SLC30A"/>
</dbReference>
<keyword evidence="6" id="KW-0406">Ion transport</keyword>
<proteinExistence type="inferred from homology"/>
<keyword evidence="13" id="KW-1185">Reference proteome</keyword>
<feature type="domain" description="Cation efflux protein transmembrane" evidence="10">
    <location>
        <begin position="42"/>
        <end position="230"/>
    </location>
</feature>
<evidence type="ECO:0000259" key="10">
    <source>
        <dbReference type="Pfam" id="PF01545"/>
    </source>
</evidence>
<dbReference type="InterPro" id="IPR036837">
    <property type="entry name" value="Cation_efflux_CTD_sf"/>
</dbReference>
<protein>
    <submittedName>
        <fullName evidence="12">Cation transporter</fullName>
    </submittedName>
</protein>
<comment type="similarity">
    <text evidence="2">Belongs to the cation diffusion facilitator (CDF) transporter (TC 2.A.4) family. SLC30A subfamily.</text>
</comment>
<dbReference type="Gene3D" id="1.20.1510.10">
    <property type="entry name" value="Cation efflux protein transmembrane domain"/>
    <property type="match status" value="1"/>
</dbReference>
<feature type="domain" description="Cation efflux protein cytoplasmic" evidence="11">
    <location>
        <begin position="247"/>
        <end position="309"/>
    </location>
</feature>
<reference evidence="12" key="1">
    <citation type="submission" date="2021-04" db="EMBL/GenBank/DDBJ databases">
        <title>Genome based classification of Actinospica acidithermotolerans sp. nov., an actinobacterium isolated from an Indonesian hot spring.</title>
        <authorList>
            <person name="Kusuma A.B."/>
            <person name="Putra K.E."/>
            <person name="Nafisah S."/>
            <person name="Loh J."/>
            <person name="Nouioui I."/>
            <person name="Goodfellow M."/>
        </authorList>
    </citation>
    <scope>NUCLEOTIDE SEQUENCE</scope>
    <source>
        <strain evidence="12">CSCA 57</strain>
    </source>
</reference>
<dbReference type="AlphaFoldDB" id="A0A941ENE1"/>
<dbReference type="PANTHER" id="PTHR11562:SF17">
    <property type="entry name" value="RE54080P-RELATED"/>
    <property type="match status" value="1"/>
</dbReference>
<evidence type="ECO:0000256" key="8">
    <source>
        <dbReference type="SAM" id="MobiDB-lite"/>
    </source>
</evidence>
<evidence type="ECO:0000256" key="2">
    <source>
        <dbReference type="ARBA" id="ARBA00008873"/>
    </source>
</evidence>
<comment type="caution">
    <text evidence="12">The sequence shown here is derived from an EMBL/GenBank/DDBJ whole genome shotgun (WGS) entry which is preliminary data.</text>
</comment>
<evidence type="ECO:0000259" key="11">
    <source>
        <dbReference type="Pfam" id="PF16916"/>
    </source>
</evidence>
<dbReference type="InterPro" id="IPR002524">
    <property type="entry name" value="Cation_efflux"/>
</dbReference>
<evidence type="ECO:0000256" key="4">
    <source>
        <dbReference type="ARBA" id="ARBA00022692"/>
    </source>
</evidence>
<evidence type="ECO:0000256" key="6">
    <source>
        <dbReference type="ARBA" id="ARBA00023065"/>
    </source>
</evidence>
<evidence type="ECO:0000256" key="1">
    <source>
        <dbReference type="ARBA" id="ARBA00004141"/>
    </source>
</evidence>
<dbReference type="GO" id="GO:0005385">
    <property type="term" value="F:zinc ion transmembrane transporter activity"/>
    <property type="evidence" value="ECO:0007669"/>
    <property type="project" value="TreeGrafter"/>
</dbReference>
<evidence type="ECO:0000256" key="7">
    <source>
        <dbReference type="ARBA" id="ARBA00023136"/>
    </source>
</evidence>
<dbReference type="NCBIfam" id="TIGR01297">
    <property type="entry name" value="CDF"/>
    <property type="match status" value="1"/>
</dbReference>
<feature type="transmembrane region" description="Helical" evidence="9">
    <location>
        <begin position="73"/>
        <end position="91"/>
    </location>
</feature>
<feature type="transmembrane region" description="Helical" evidence="9">
    <location>
        <begin position="182"/>
        <end position="200"/>
    </location>
</feature>
<evidence type="ECO:0000313" key="12">
    <source>
        <dbReference type="EMBL" id="MBR7834128.1"/>
    </source>
</evidence>
<dbReference type="InterPro" id="IPR058533">
    <property type="entry name" value="Cation_efflux_TM"/>
</dbReference>
<accession>A0A941ENE1</accession>
<feature type="transmembrane region" description="Helical" evidence="9">
    <location>
        <begin position="112"/>
        <end position="129"/>
    </location>
</feature>
<name>A0A941ENE1_9ACTN</name>
<dbReference type="InterPro" id="IPR027470">
    <property type="entry name" value="Cation_efflux_CTD"/>
</dbReference>
<dbReference type="Pfam" id="PF16916">
    <property type="entry name" value="ZT_dimer"/>
    <property type="match status" value="1"/>
</dbReference>
<keyword evidence="7 9" id="KW-0472">Membrane</keyword>
<keyword evidence="5 9" id="KW-1133">Transmembrane helix</keyword>
<dbReference type="InterPro" id="IPR027469">
    <property type="entry name" value="Cation_efflux_TMD_sf"/>
</dbReference>
<dbReference type="GO" id="GO:0005886">
    <property type="term" value="C:plasma membrane"/>
    <property type="evidence" value="ECO:0007669"/>
    <property type="project" value="TreeGrafter"/>
</dbReference>
<evidence type="ECO:0000256" key="5">
    <source>
        <dbReference type="ARBA" id="ARBA00022989"/>
    </source>
</evidence>